<keyword evidence="5" id="KW-1185">Reference proteome</keyword>
<dbReference type="AlphaFoldDB" id="A0AAD8VVH9"/>
<name>A0AAD8VVH9_LOLMU</name>
<sequence length="902" mass="97332">MERRGESERAGAAAGKATVGEANPSRTRGTPSSPESVSSARPVVSGLGLSSCSSGLSPAEASSSLNLQATGTVQAQGRRIQDRLQWVQPKPSRKAAWRRRKSLRRQQQASLEAPRAVSPSMAGRCFKCLRPGHPKRACWNEQVCYRCGEEGHGSGGCKRPRSPDSEDDLRQKALALVDRRLAERRGNTQPGTRGQGAPAAWQPGAPGRREPAGRGAPPTVPPAQPSPPGSAGSWAEVAAPRPGMGVSASPPPSAWPPCIVRRSTAMEDMETRLECSLVAYVGGSRPAVSREQVADALALRAGIPRAAFTVHRFRPEDFLIVFAAPEFKESVMRRPSLPFAFFTLYFRQWTRQAQARRVVMKTRVSLAVEGIPAHAWEKEVVQQLVGASCSLDVLAPETASRTDLGTFRAEAWTTDPDGIPPVRELWVPEPKLGEALAGGSRQPRPARRDTELGLLQYNVLIHVSRVEEFVRIDAPDADPRSAPGSGRNGRMDQDRSGAGEEGFWTSRSLPWLHGVPDRRNDHSGEGRGRTATESQWQLPHLEPLDSTVQRIPAASVPIPEVDCVGPTVQREEASGVPVLLAAADPEAHPDRAYMSGVQPILLGGLGIGAPEAVGLEDDLDQFKSREVESNLRAGTDGDKSGENTREGSDCDLTKKDGSEVAATDGVSLSGSSATPVRASVGRGGEVDGPVLELVETWRDAEYFEVSITGGQSWPLPQPATAAAAQSERRESLAFSEDVSVEPLISFHGPDEAMQGRIMDRATRENMSVQEEAALGKMRRFCAMILKKLAPPLLREIESSNVLRREVDAITPRRVTRATATAPITPAPRKPKKVSAAETVLLRALGITDAELDVSEEAIAEFRELFDSPVRDQHLRAMAAIFGKTMPERFDERTAQAGAVMVQ</sequence>
<dbReference type="InterPro" id="IPR053253">
    <property type="entry name" value="Sex_diff_modulator"/>
</dbReference>
<evidence type="ECO:0000256" key="2">
    <source>
        <dbReference type="SAM" id="MobiDB-lite"/>
    </source>
</evidence>
<evidence type="ECO:0000313" key="4">
    <source>
        <dbReference type="EMBL" id="KAK1621227.1"/>
    </source>
</evidence>
<feature type="region of interest" description="Disordered" evidence="2">
    <location>
        <begin position="1"/>
        <end position="64"/>
    </location>
</feature>
<feature type="domain" description="CCHC-type" evidence="3">
    <location>
        <begin position="144"/>
        <end position="159"/>
    </location>
</feature>
<keyword evidence="1" id="KW-0479">Metal-binding</keyword>
<dbReference type="SMART" id="SM00343">
    <property type="entry name" value="ZnF_C2HC"/>
    <property type="match status" value="2"/>
</dbReference>
<keyword evidence="1" id="KW-0863">Zinc-finger</keyword>
<dbReference type="InterPro" id="IPR036875">
    <property type="entry name" value="Znf_CCHC_sf"/>
</dbReference>
<dbReference type="Proteomes" id="UP001231189">
    <property type="component" value="Unassembled WGS sequence"/>
</dbReference>
<feature type="compositionally biased region" description="Polar residues" evidence="2">
    <location>
        <begin position="24"/>
        <end position="39"/>
    </location>
</feature>
<dbReference type="GO" id="GO:0008270">
    <property type="term" value="F:zinc ion binding"/>
    <property type="evidence" value="ECO:0007669"/>
    <property type="project" value="UniProtKB-KW"/>
</dbReference>
<feature type="compositionally biased region" description="Pro residues" evidence="2">
    <location>
        <begin position="218"/>
        <end position="228"/>
    </location>
</feature>
<dbReference type="SUPFAM" id="SSF57756">
    <property type="entry name" value="Retrovirus zinc finger-like domains"/>
    <property type="match status" value="1"/>
</dbReference>
<evidence type="ECO:0000313" key="5">
    <source>
        <dbReference type="Proteomes" id="UP001231189"/>
    </source>
</evidence>
<dbReference type="PANTHER" id="PTHR33087:SF42">
    <property type="entry name" value="DUF4283 DOMAIN-CONTAINING PROTEIN"/>
    <property type="match status" value="1"/>
</dbReference>
<feature type="region of interest" description="Disordered" evidence="2">
    <location>
        <begin position="626"/>
        <end position="681"/>
    </location>
</feature>
<comment type="caution">
    <text evidence="4">The sequence shown here is derived from an EMBL/GenBank/DDBJ whole genome shotgun (WGS) entry which is preliminary data.</text>
</comment>
<organism evidence="4 5">
    <name type="scientific">Lolium multiflorum</name>
    <name type="common">Italian ryegrass</name>
    <name type="synonym">Lolium perenne subsp. multiflorum</name>
    <dbReference type="NCBI Taxonomy" id="4521"/>
    <lineage>
        <taxon>Eukaryota</taxon>
        <taxon>Viridiplantae</taxon>
        <taxon>Streptophyta</taxon>
        <taxon>Embryophyta</taxon>
        <taxon>Tracheophyta</taxon>
        <taxon>Spermatophyta</taxon>
        <taxon>Magnoliopsida</taxon>
        <taxon>Liliopsida</taxon>
        <taxon>Poales</taxon>
        <taxon>Poaceae</taxon>
        <taxon>BOP clade</taxon>
        <taxon>Pooideae</taxon>
        <taxon>Poodae</taxon>
        <taxon>Poeae</taxon>
        <taxon>Poeae Chloroplast Group 2 (Poeae type)</taxon>
        <taxon>Loliodinae</taxon>
        <taxon>Loliinae</taxon>
        <taxon>Lolium</taxon>
    </lineage>
</organism>
<dbReference type="PANTHER" id="PTHR33087">
    <property type="entry name" value="OS07G0539200 PROTEIN"/>
    <property type="match status" value="1"/>
</dbReference>
<feature type="compositionally biased region" description="Low complexity" evidence="2">
    <location>
        <begin position="195"/>
        <end position="206"/>
    </location>
</feature>
<accession>A0AAD8VVH9</accession>
<feature type="compositionally biased region" description="Low complexity" evidence="2">
    <location>
        <begin position="10"/>
        <end position="22"/>
    </location>
</feature>
<reference evidence="4" key="1">
    <citation type="submission" date="2023-07" db="EMBL/GenBank/DDBJ databases">
        <title>A chromosome-level genome assembly of Lolium multiflorum.</title>
        <authorList>
            <person name="Chen Y."/>
            <person name="Copetti D."/>
            <person name="Kolliker R."/>
            <person name="Studer B."/>
        </authorList>
    </citation>
    <scope>NUCLEOTIDE SEQUENCE</scope>
    <source>
        <strain evidence="4">02402/16</strain>
        <tissue evidence="4">Leaf</tissue>
    </source>
</reference>
<dbReference type="Gene3D" id="4.10.60.10">
    <property type="entry name" value="Zinc finger, CCHC-type"/>
    <property type="match status" value="1"/>
</dbReference>
<gene>
    <name evidence="4" type="ORF">QYE76_026744</name>
</gene>
<dbReference type="PROSITE" id="PS50158">
    <property type="entry name" value="ZF_CCHC"/>
    <property type="match status" value="1"/>
</dbReference>
<feature type="compositionally biased region" description="Basic and acidic residues" evidence="2">
    <location>
        <begin position="626"/>
        <end position="658"/>
    </location>
</feature>
<dbReference type="EMBL" id="JAUUTY010000006">
    <property type="protein sequence ID" value="KAK1621227.1"/>
    <property type="molecule type" value="Genomic_DNA"/>
</dbReference>
<evidence type="ECO:0000259" key="3">
    <source>
        <dbReference type="PROSITE" id="PS50158"/>
    </source>
</evidence>
<feature type="region of interest" description="Disordered" evidence="2">
    <location>
        <begin position="76"/>
        <end position="115"/>
    </location>
</feature>
<feature type="compositionally biased region" description="Basic and acidic residues" evidence="2">
    <location>
        <begin position="489"/>
        <end position="498"/>
    </location>
</feature>
<evidence type="ECO:0000256" key="1">
    <source>
        <dbReference type="PROSITE-ProRule" id="PRU00047"/>
    </source>
</evidence>
<feature type="region of interest" description="Disordered" evidence="2">
    <location>
        <begin position="178"/>
        <end position="256"/>
    </location>
</feature>
<proteinExistence type="predicted"/>
<feature type="region of interest" description="Disordered" evidence="2">
    <location>
        <begin position="474"/>
        <end position="535"/>
    </location>
</feature>
<protein>
    <recommendedName>
        <fullName evidence="3">CCHC-type domain-containing protein</fullName>
    </recommendedName>
</protein>
<feature type="compositionally biased region" description="Low complexity" evidence="2">
    <location>
        <begin position="45"/>
        <end position="64"/>
    </location>
</feature>
<feature type="compositionally biased region" description="Basic and acidic residues" evidence="2">
    <location>
        <begin position="515"/>
        <end position="530"/>
    </location>
</feature>
<keyword evidence="1" id="KW-0862">Zinc</keyword>
<dbReference type="GO" id="GO:0003676">
    <property type="term" value="F:nucleic acid binding"/>
    <property type="evidence" value="ECO:0007669"/>
    <property type="project" value="InterPro"/>
</dbReference>
<dbReference type="InterPro" id="IPR001878">
    <property type="entry name" value="Znf_CCHC"/>
</dbReference>
<feature type="compositionally biased region" description="Basic residues" evidence="2">
    <location>
        <begin position="91"/>
        <end position="104"/>
    </location>
</feature>